<dbReference type="Gene3D" id="3.40.50.150">
    <property type="entry name" value="Vaccinia Virus protein VP39"/>
    <property type="match status" value="1"/>
</dbReference>
<name>A0A5C5XJ46_9PLAN</name>
<evidence type="ECO:0008006" key="3">
    <source>
        <dbReference type="Google" id="ProtNLM"/>
    </source>
</evidence>
<sequence>MNVSKAVARAQLIPGHMSHAELVLLSSLAADLPTGSRWAEIGTLCGRSLMGVGLAASENTELVSVDVNWGSERRASVSVHDVFKELASTRGESLALHALRAASHRAVQTFRDHWFDVVFIDAAHDYESVNQDIQLWLPKVKPGGLLCGHDFSRDWPGVIRAVNELLPQRKIQESIWMYRVDPK</sequence>
<organism evidence="1 2">
    <name type="scientific">Rubinisphaera italica</name>
    <dbReference type="NCBI Taxonomy" id="2527969"/>
    <lineage>
        <taxon>Bacteria</taxon>
        <taxon>Pseudomonadati</taxon>
        <taxon>Planctomycetota</taxon>
        <taxon>Planctomycetia</taxon>
        <taxon>Planctomycetales</taxon>
        <taxon>Planctomycetaceae</taxon>
        <taxon>Rubinisphaera</taxon>
    </lineage>
</organism>
<keyword evidence="2" id="KW-1185">Reference proteome</keyword>
<dbReference type="Pfam" id="PF13578">
    <property type="entry name" value="Methyltransf_24"/>
    <property type="match status" value="1"/>
</dbReference>
<gene>
    <name evidence="1" type="ORF">Pan54_34730</name>
</gene>
<dbReference type="PANTHER" id="PTHR37909">
    <property type="entry name" value="S-ADENOSYL-L-METHIONINE-DEPENDENT METHYLTRANSFERASES SUPERFAMILY PROTEIN"/>
    <property type="match status" value="1"/>
</dbReference>
<dbReference type="InterPro" id="IPR029063">
    <property type="entry name" value="SAM-dependent_MTases_sf"/>
</dbReference>
<dbReference type="EMBL" id="SJPG01000001">
    <property type="protein sequence ID" value="TWT62728.1"/>
    <property type="molecule type" value="Genomic_DNA"/>
</dbReference>
<reference evidence="1 2" key="1">
    <citation type="submission" date="2019-02" db="EMBL/GenBank/DDBJ databases">
        <title>Deep-cultivation of Planctomycetes and their phenomic and genomic characterization uncovers novel biology.</title>
        <authorList>
            <person name="Wiegand S."/>
            <person name="Jogler M."/>
            <person name="Boedeker C."/>
            <person name="Pinto D."/>
            <person name="Vollmers J."/>
            <person name="Rivas-Marin E."/>
            <person name="Kohn T."/>
            <person name="Peeters S.H."/>
            <person name="Heuer A."/>
            <person name="Rast P."/>
            <person name="Oberbeckmann S."/>
            <person name="Bunk B."/>
            <person name="Jeske O."/>
            <person name="Meyerdierks A."/>
            <person name="Storesund J.E."/>
            <person name="Kallscheuer N."/>
            <person name="Luecker S."/>
            <person name="Lage O.M."/>
            <person name="Pohl T."/>
            <person name="Merkel B.J."/>
            <person name="Hornburger P."/>
            <person name="Mueller R.-W."/>
            <person name="Bruemmer F."/>
            <person name="Labrenz M."/>
            <person name="Spormann A.M."/>
            <person name="Op Den Camp H."/>
            <person name="Overmann J."/>
            <person name="Amann R."/>
            <person name="Jetten M.S.M."/>
            <person name="Mascher T."/>
            <person name="Medema M.H."/>
            <person name="Devos D.P."/>
            <person name="Kaster A.-K."/>
            <person name="Ovreas L."/>
            <person name="Rohde M."/>
            <person name="Galperin M.Y."/>
            <person name="Jogler C."/>
        </authorList>
    </citation>
    <scope>NUCLEOTIDE SEQUENCE [LARGE SCALE GENOMIC DNA]</scope>
    <source>
        <strain evidence="1 2">Pan54</strain>
    </source>
</reference>
<comment type="caution">
    <text evidence="1">The sequence shown here is derived from an EMBL/GenBank/DDBJ whole genome shotgun (WGS) entry which is preliminary data.</text>
</comment>
<dbReference type="SUPFAM" id="SSF53335">
    <property type="entry name" value="S-adenosyl-L-methionine-dependent methyltransferases"/>
    <property type="match status" value="1"/>
</dbReference>
<dbReference type="Proteomes" id="UP000316095">
    <property type="component" value="Unassembled WGS sequence"/>
</dbReference>
<evidence type="ECO:0000313" key="2">
    <source>
        <dbReference type="Proteomes" id="UP000316095"/>
    </source>
</evidence>
<dbReference type="OrthoDB" id="276962at2"/>
<dbReference type="RefSeq" id="WP_146504557.1">
    <property type="nucleotide sequence ID" value="NZ_SJPG01000001.1"/>
</dbReference>
<accession>A0A5C5XJ46</accession>
<evidence type="ECO:0000313" key="1">
    <source>
        <dbReference type="EMBL" id="TWT62728.1"/>
    </source>
</evidence>
<proteinExistence type="predicted"/>
<dbReference type="AlphaFoldDB" id="A0A5C5XJ46"/>
<protein>
    <recommendedName>
        <fullName evidence="3">Class I SAM-dependent methyltransferase</fullName>
    </recommendedName>
</protein>
<dbReference type="PANTHER" id="PTHR37909:SF1">
    <property type="entry name" value="S-ADENOSYL-L-METHIONINE-DEPENDENT METHYLTRANSFERASES SUPERFAMILY PROTEIN"/>
    <property type="match status" value="1"/>
</dbReference>